<organism evidence="1 2">
    <name type="scientific">Racocetra persica</name>
    <dbReference type="NCBI Taxonomy" id="160502"/>
    <lineage>
        <taxon>Eukaryota</taxon>
        <taxon>Fungi</taxon>
        <taxon>Fungi incertae sedis</taxon>
        <taxon>Mucoromycota</taxon>
        <taxon>Glomeromycotina</taxon>
        <taxon>Glomeromycetes</taxon>
        <taxon>Diversisporales</taxon>
        <taxon>Gigasporaceae</taxon>
        <taxon>Racocetra</taxon>
    </lineage>
</organism>
<reference evidence="1" key="1">
    <citation type="submission" date="2021-06" db="EMBL/GenBank/DDBJ databases">
        <authorList>
            <person name="Kallberg Y."/>
            <person name="Tangrot J."/>
            <person name="Rosling A."/>
        </authorList>
    </citation>
    <scope>NUCLEOTIDE SEQUENCE</scope>
    <source>
        <strain evidence="1">MA461A</strain>
    </source>
</reference>
<evidence type="ECO:0000313" key="1">
    <source>
        <dbReference type="EMBL" id="CAG8737800.1"/>
    </source>
</evidence>
<proteinExistence type="predicted"/>
<name>A0ACA9Q6D9_9GLOM</name>
<keyword evidence="2" id="KW-1185">Reference proteome</keyword>
<accession>A0ACA9Q6D9</accession>
<sequence>MNPESEIQVIKQREGQINKGIEGQKQQMNKEALEKFLTGNV</sequence>
<protein>
    <submittedName>
        <fullName evidence="1">33305_t:CDS:1</fullName>
    </submittedName>
</protein>
<feature type="non-terminal residue" evidence="1">
    <location>
        <position position="41"/>
    </location>
</feature>
<dbReference type="EMBL" id="CAJVQC010027864">
    <property type="protein sequence ID" value="CAG8737800.1"/>
    <property type="molecule type" value="Genomic_DNA"/>
</dbReference>
<evidence type="ECO:0000313" key="2">
    <source>
        <dbReference type="Proteomes" id="UP000789920"/>
    </source>
</evidence>
<gene>
    <name evidence="1" type="ORF">RPERSI_LOCUS12839</name>
</gene>
<comment type="caution">
    <text evidence="1">The sequence shown here is derived from an EMBL/GenBank/DDBJ whole genome shotgun (WGS) entry which is preliminary data.</text>
</comment>
<dbReference type="Proteomes" id="UP000789920">
    <property type="component" value="Unassembled WGS sequence"/>
</dbReference>